<dbReference type="PRINTS" id="PR00463">
    <property type="entry name" value="EP450I"/>
</dbReference>
<evidence type="ECO:0000256" key="3">
    <source>
        <dbReference type="ARBA" id="ARBA00005179"/>
    </source>
</evidence>
<dbReference type="GO" id="GO:0016020">
    <property type="term" value="C:membrane"/>
    <property type="evidence" value="ECO:0007669"/>
    <property type="project" value="UniProtKB-SubCell"/>
</dbReference>
<name>A0A0H2RNE7_9AGAM</name>
<feature type="binding site" description="axial binding residue" evidence="13">
    <location>
        <position position="439"/>
    </location>
    <ligand>
        <name>heme</name>
        <dbReference type="ChEBI" id="CHEBI:30413"/>
    </ligand>
    <ligandPart>
        <name>Fe</name>
        <dbReference type="ChEBI" id="CHEBI:18248"/>
    </ligandPart>
</feature>
<dbReference type="PANTHER" id="PTHR46300">
    <property type="entry name" value="P450, PUTATIVE (EUROFUNG)-RELATED-RELATED"/>
    <property type="match status" value="1"/>
</dbReference>
<dbReference type="GO" id="GO:0005506">
    <property type="term" value="F:iron ion binding"/>
    <property type="evidence" value="ECO:0007669"/>
    <property type="project" value="InterPro"/>
</dbReference>
<dbReference type="InParanoid" id="A0A0H2RNE7"/>
<comment type="subcellular location">
    <subcellularLocation>
        <location evidence="2">Membrane</location>
    </subcellularLocation>
</comment>
<dbReference type="AlphaFoldDB" id="A0A0H2RNE7"/>
<reference evidence="15 16" key="1">
    <citation type="submission" date="2015-04" db="EMBL/GenBank/DDBJ databases">
        <title>Complete genome sequence of Schizopora paradoxa KUC8140, a cosmopolitan wood degrader in East Asia.</title>
        <authorList>
            <consortium name="DOE Joint Genome Institute"/>
            <person name="Min B."/>
            <person name="Park H."/>
            <person name="Jang Y."/>
            <person name="Kim J.-J."/>
            <person name="Kim K.H."/>
            <person name="Pangilinan J."/>
            <person name="Lipzen A."/>
            <person name="Riley R."/>
            <person name="Grigoriev I.V."/>
            <person name="Spatafora J.W."/>
            <person name="Choi I.-G."/>
        </authorList>
    </citation>
    <scope>NUCLEOTIDE SEQUENCE [LARGE SCALE GENOMIC DNA]</scope>
    <source>
        <strain evidence="15 16">KUC8140</strain>
    </source>
</reference>
<keyword evidence="11 14" id="KW-0503">Monooxygenase</keyword>
<comment type="cofactor">
    <cofactor evidence="1 13">
        <name>heme</name>
        <dbReference type="ChEBI" id="CHEBI:30413"/>
    </cofactor>
</comment>
<dbReference type="InterPro" id="IPR050364">
    <property type="entry name" value="Cytochrome_P450_fung"/>
</dbReference>
<evidence type="ECO:0000256" key="5">
    <source>
        <dbReference type="ARBA" id="ARBA00022617"/>
    </source>
</evidence>
<keyword evidence="10 13" id="KW-0408">Iron</keyword>
<dbReference type="EMBL" id="KQ085964">
    <property type="protein sequence ID" value="KLO13132.1"/>
    <property type="molecule type" value="Genomic_DNA"/>
</dbReference>
<dbReference type="PRINTS" id="PR00385">
    <property type="entry name" value="P450"/>
</dbReference>
<dbReference type="STRING" id="27342.A0A0H2RNE7"/>
<keyword evidence="12" id="KW-0472">Membrane</keyword>
<evidence type="ECO:0000256" key="14">
    <source>
        <dbReference type="RuleBase" id="RU000461"/>
    </source>
</evidence>
<keyword evidence="6" id="KW-0812">Transmembrane</keyword>
<evidence type="ECO:0000256" key="4">
    <source>
        <dbReference type="ARBA" id="ARBA00010617"/>
    </source>
</evidence>
<proteinExistence type="inferred from homology"/>
<evidence type="ECO:0000313" key="16">
    <source>
        <dbReference type="Proteomes" id="UP000053477"/>
    </source>
</evidence>
<dbReference type="Gene3D" id="1.10.630.10">
    <property type="entry name" value="Cytochrome P450"/>
    <property type="match status" value="1"/>
</dbReference>
<evidence type="ECO:0000256" key="7">
    <source>
        <dbReference type="ARBA" id="ARBA00022723"/>
    </source>
</evidence>
<dbReference type="CDD" id="cd11065">
    <property type="entry name" value="CYP64-like"/>
    <property type="match status" value="1"/>
</dbReference>
<dbReference type="GO" id="GO:0004497">
    <property type="term" value="F:monooxygenase activity"/>
    <property type="evidence" value="ECO:0007669"/>
    <property type="project" value="UniProtKB-KW"/>
</dbReference>
<evidence type="ECO:0000256" key="13">
    <source>
        <dbReference type="PIRSR" id="PIRSR602401-1"/>
    </source>
</evidence>
<dbReference type="PANTHER" id="PTHR46300:SF2">
    <property type="entry name" value="CYTOCHROME P450 MONOOXYGENASE ALNH-RELATED"/>
    <property type="match status" value="1"/>
</dbReference>
<evidence type="ECO:0000256" key="12">
    <source>
        <dbReference type="ARBA" id="ARBA00023136"/>
    </source>
</evidence>
<dbReference type="GO" id="GO:0020037">
    <property type="term" value="F:heme binding"/>
    <property type="evidence" value="ECO:0007669"/>
    <property type="project" value="InterPro"/>
</dbReference>
<organism evidence="15 16">
    <name type="scientific">Schizopora paradoxa</name>
    <dbReference type="NCBI Taxonomy" id="27342"/>
    <lineage>
        <taxon>Eukaryota</taxon>
        <taxon>Fungi</taxon>
        <taxon>Dikarya</taxon>
        <taxon>Basidiomycota</taxon>
        <taxon>Agaricomycotina</taxon>
        <taxon>Agaricomycetes</taxon>
        <taxon>Hymenochaetales</taxon>
        <taxon>Schizoporaceae</taxon>
        <taxon>Schizopora</taxon>
    </lineage>
</organism>
<evidence type="ECO:0000256" key="9">
    <source>
        <dbReference type="ARBA" id="ARBA00023002"/>
    </source>
</evidence>
<dbReference type="PROSITE" id="PS00086">
    <property type="entry name" value="CYTOCHROME_P450"/>
    <property type="match status" value="1"/>
</dbReference>
<evidence type="ECO:0000256" key="11">
    <source>
        <dbReference type="ARBA" id="ARBA00023033"/>
    </source>
</evidence>
<comment type="pathway">
    <text evidence="3">Secondary metabolite biosynthesis.</text>
</comment>
<keyword evidence="16" id="KW-1185">Reference proteome</keyword>
<dbReference type="OrthoDB" id="1470350at2759"/>
<evidence type="ECO:0000256" key="1">
    <source>
        <dbReference type="ARBA" id="ARBA00001971"/>
    </source>
</evidence>
<dbReference type="InterPro" id="IPR001128">
    <property type="entry name" value="Cyt_P450"/>
</dbReference>
<dbReference type="GO" id="GO:0016705">
    <property type="term" value="F:oxidoreductase activity, acting on paired donors, with incorporation or reduction of molecular oxygen"/>
    <property type="evidence" value="ECO:0007669"/>
    <property type="project" value="InterPro"/>
</dbReference>
<evidence type="ECO:0000256" key="6">
    <source>
        <dbReference type="ARBA" id="ARBA00022692"/>
    </source>
</evidence>
<gene>
    <name evidence="15" type="ORF">SCHPADRAFT_828418</name>
</gene>
<dbReference type="InterPro" id="IPR036396">
    <property type="entry name" value="Cyt_P450_sf"/>
</dbReference>
<accession>A0A0H2RNE7</accession>
<dbReference type="Proteomes" id="UP000053477">
    <property type="component" value="Unassembled WGS sequence"/>
</dbReference>
<comment type="similarity">
    <text evidence="4 14">Belongs to the cytochrome P450 family.</text>
</comment>
<keyword evidence="8" id="KW-1133">Transmembrane helix</keyword>
<evidence type="ECO:0000256" key="8">
    <source>
        <dbReference type="ARBA" id="ARBA00022989"/>
    </source>
</evidence>
<sequence>MPTVASLFLAVIIAVTTWSFFFRARRARLPPGPIGNALVGNLFQIPLHRPWLYFEKLGRLYGPVVRLRLGWEEIVVLNEAEDAEELLSRRSKNYSSRRPLIYAGKYLKGNEALVLSPYGEGWRMIRSLFHSILQPRVLHRYEALQELESTKFLSDLLHDRWPGDLFKSASHFSASVIYLLAYGKRLKDDDKDLDELIEIMDGFVEDCYPGAHLVDTFPFLDYLPDFLAPWRKEALRKRDREMALFGRLADDARKGIESSDVFPECFASILWQQKEEQKLPDTAVYSTTGELFEAGTDTLASTIMWFFLAMLENPDVLQKAQTEIDSVVGQDGAVMPGLRHLEELPYCTAVLKETFRWMPVVPGGFPHYSEAEDVYKGFAIKAKTMVIPNIWSMHRNEGEFPNSSMFNPDRFLSNVASEVASPSDLTGGHYGFGFGRRICPGRYLASQTIWIAITRIMWAFRLEHATSPDGKPMKVDTNLSTTQIISRPLSFPLAIFPRTQRHADTIDSEWRRQKDIPSKELVRLAAD</sequence>
<dbReference type="InterPro" id="IPR002401">
    <property type="entry name" value="Cyt_P450_E_grp-I"/>
</dbReference>
<keyword evidence="7 13" id="KW-0479">Metal-binding</keyword>
<evidence type="ECO:0000313" key="15">
    <source>
        <dbReference type="EMBL" id="KLO13132.1"/>
    </source>
</evidence>
<dbReference type="InterPro" id="IPR017972">
    <property type="entry name" value="Cyt_P450_CS"/>
</dbReference>
<protein>
    <submittedName>
        <fullName evidence="15">Cytochrome P450</fullName>
    </submittedName>
</protein>
<keyword evidence="5 13" id="KW-0349">Heme</keyword>
<keyword evidence="9 14" id="KW-0560">Oxidoreductase</keyword>
<evidence type="ECO:0000256" key="10">
    <source>
        <dbReference type="ARBA" id="ARBA00023004"/>
    </source>
</evidence>
<dbReference type="Pfam" id="PF00067">
    <property type="entry name" value="p450"/>
    <property type="match status" value="1"/>
</dbReference>
<evidence type="ECO:0000256" key="2">
    <source>
        <dbReference type="ARBA" id="ARBA00004370"/>
    </source>
</evidence>
<dbReference type="SUPFAM" id="SSF48264">
    <property type="entry name" value="Cytochrome P450"/>
    <property type="match status" value="1"/>
</dbReference>